<comment type="caution">
    <text evidence="7">The sequence shown here is derived from an EMBL/GenBank/DDBJ whole genome shotgun (WGS) entry which is preliminary data.</text>
</comment>
<dbReference type="EMBL" id="BSYO01000039">
    <property type="protein sequence ID" value="GMH30946.1"/>
    <property type="molecule type" value="Genomic_DNA"/>
</dbReference>
<dbReference type="Proteomes" id="UP001279734">
    <property type="component" value="Unassembled WGS sequence"/>
</dbReference>
<evidence type="ECO:0000259" key="6">
    <source>
        <dbReference type="Pfam" id="PF16135"/>
    </source>
</evidence>
<name>A0AAD3Y8K0_NEPGR</name>
<dbReference type="PANTHER" id="PTHR31413">
    <property type="entry name" value="AFP HOMOLOG 2"/>
    <property type="match status" value="1"/>
</dbReference>
<evidence type="ECO:0000256" key="3">
    <source>
        <dbReference type="ARBA" id="ARBA00023242"/>
    </source>
</evidence>
<evidence type="ECO:0000256" key="1">
    <source>
        <dbReference type="ARBA" id="ARBA00004123"/>
    </source>
</evidence>
<gene>
    <name evidence="7" type="ORF">Nepgr_032789</name>
</gene>
<sequence>MEGENAGAEAANEGYEFEEVELELRLGLPFYGNSKKSEKGRNLDIGNKDSNLNGQIYGQKIEFDNVVFSDSQAERDIQALRRPEPKKNGGETSEAKNGNWENENGRAWFERQSFKARAMDRERREMDNEIDFAEIFRKTVNEVDNGGFIGLDFTLNPNCSEATSGAMGFLQIGYGGFLPPHFMPYFVGNGAGDFRPFQAVKNIVQIGGNDFQSEQSMSNCSRGVSSSDTSDYQSTAGQVCSFSDAGSHSCHSPPDLPHPNTPTLSNPQARSFPCQPELEPNGVECDSSADQTESIPNPNGVSCSVERPISPKKSLETDARRDEKPVFKPGSPSSRPLKEAARGDVGNPETPRIQGPTPCVSATGNGPNAKTITGFLHKYTENEVCIVCVCHGSSFSPAGFMEHAGGVDMELEHPLKHIRMIPSSVFC</sequence>
<feature type="region of interest" description="Disordered" evidence="5">
    <location>
        <begin position="76"/>
        <end position="102"/>
    </location>
</feature>
<evidence type="ECO:0000256" key="4">
    <source>
        <dbReference type="RuleBase" id="RU369029"/>
    </source>
</evidence>
<dbReference type="GO" id="GO:0007165">
    <property type="term" value="P:signal transduction"/>
    <property type="evidence" value="ECO:0007669"/>
    <property type="project" value="InterPro"/>
</dbReference>
<dbReference type="InterPro" id="IPR032308">
    <property type="entry name" value="TDBD"/>
</dbReference>
<comment type="function">
    <text evidence="4">Acts as a negative regulator of abscisic acid (ABA) response.</text>
</comment>
<dbReference type="AlphaFoldDB" id="A0AAD3Y8K0"/>
<evidence type="ECO:0000313" key="7">
    <source>
        <dbReference type="EMBL" id="GMH30946.1"/>
    </source>
</evidence>
<evidence type="ECO:0000313" key="8">
    <source>
        <dbReference type="Proteomes" id="UP001279734"/>
    </source>
</evidence>
<evidence type="ECO:0000256" key="5">
    <source>
        <dbReference type="SAM" id="MobiDB-lite"/>
    </source>
</evidence>
<reference evidence="7" key="1">
    <citation type="submission" date="2023-05" db="EMBL/GenBank/DDBJ databases">
        <title>Nepenthes gracilis genome sequencing.</title>
        <authorList>
            <person name="Fukushima K."/>
        </authorList>
    </citation>
    <scope>NUCLEOTIDE SEQUENCE</scope>
    <source>
        <strain evidence="7">SING2019-196</strain>
    </source>
</reference>
<feature type="compositionally biased region" description="Basic and acidic residues" evidence="5">
    <location>
        <begin position="313"/>
        <end position="326"/>
    </location>
</feature>
<comment type="subcellular location">
    <subcellularLocation>
        <location evidence="1 4">Nucleus</location>
    </subcellularLocation>
</comment>
<feature type="region of interest" description="Disordered" evidence="5">
    <location>
        <begin position="243"/>
        <end position="364"/>
    </location>
</feature>
<feature type="compositionally biased region" description="Basic and acidic residues" evidence="5">
    <location>
        <begin position="76"/>
        <end position="89"/>
    </location>
</feature>
<proteinExistence type="inferred from homology"/>
<dbReference type="GO" id="GO:0005634">
    <property type="term" value="C:nucleus"/>
    <property type="evidence" value="ECO:0007669"/>
    <property type="project" value="UniProtKB-SubCell"/>
</dbReference>
<keyword evidence="8" id="KW-1185">Reference proteome</keyword>
<feature type="domain" description="Tify" evidence="6">
    <location>
        <begin position="386"/>
        <end position="420"/>
    </location>
</feature>
<dbReference type="PANTHER" id="PTHR31413:SF15">
    <property type="entry name" value="NINJA-FAMILY PROTEIN"/>
    <property type="match status" value="1"/>
</dbReference>
<evidence type="ECO:0000256" key="2">
    <source>
        <dbReference type="ARBA" id="ARBA00006081"/>
    </source>
</evidence>
<dbReference type="InterPro" id="IPR031307">
    <property type="entry name" value="Ninja_fam"/>
</dbReference>
<feature type="compositionally biased region" description="Polar residues" evidence="5">
    <location>
        <begin position="288"/>
        <end position="302"/>
    </location>
</feature>
<protein>
    <recommendedName>
        <fullName evidence="4">Ninja-family protein</fullName>
    </recommendedName>
    <alternativeName>
        <fullName evidence="4">ABI-binding protein</fullName>
    </alternativeName>
</protein>
<accession>A0AAD3Y8K0</accession>
<dbReference type="Pfam" id="PF16135">
    <property type="entry name" value="TDBD"/>
    <property type="match status" value="1"/>
</dbReference>
<dbReference type="GO" id="GO:0045892">
    <property type="term" value="P:negative regulation of DNA-templated transcription"/>
    <property type="evidence" value="ECO:0007669"/>
    <property type="project" value="TreeGrafter"/>
</dbReference>
<comment type="similarity">
    <text evidence="2 4">Belongs to the Ninja family.</text>
</comment>
<organism evidence="7 8">
    <name type="scientific">Nepenthes gracilis</name>
    <name type="common">Slender pitcher plant</name>
    <dbReference type="NCBI Taxonomy" id="150966"/>
    <lineage>
        <taxon>Eukaryota</taxon>
        <taxon>Viridiplantae</taxon>
        <taxon>Streptophyta</taxon>
        <taxon>Embryophyta</taxon>
        <taxon>Tracheophyta</taxon>
        <taxon>Spermatophyta</taxon>
        <taxon>Magnoliopsida</taxon>
        <taxon>eudicotyledons</taxon>
        <taxon>Gunneridae</taxon>
        <taxon>Pentapetalae</taxon>
        <taxon>Caryophyllales</taxon>
        <taxon>Nepenthaceae</taxon>
        <taxon>Nepenthes</taxon>
    </lineage>
</organism>
<keyword evidence="3 4" id="KW-0539">Nucleus</keyword>